<accession>A0ABW5RJZ5</accession>
<sequence>MALNPPGIAIAIVLGLLLLVGNLLAIFATRMAATGRMDRASMGGIRTSSTRLSDATWEAAHRAALPWVYVLNGIGAVGGVATMCLGLTVMPFLISCGISVACTAAGAIAQLVVGERAASRVAEQAQ</sequence>
<protein>
    <submittedName>
        <fullName evidence="2">SdpI family protein</fullName>
    </submittedName>
</protein>
<dbReference type="Proteomes" id="UP001597453">
    <property type="component" value="Unassembled WGS sequence"/>
</dbReference>
<dbReference type="InterPro" id="IPR025962">
    <property type="entry name" value="SdpI/YhfL"/>
</dbReference>
<feature type="transmembrane region" description="Helical" evidence="1">
    <location>
        <begin position="92"/>
        <end position="113"/>
    </location>
</feature>
<evidence type="ECO:0000256" key="1">
    <source>
        <dbReference type="SAM" id="Phobius"/>
    </source>
</evidence>
<reference evidence="3" key="1">
    <citation type="journal article" date="2019" name="Int. J. Syst. Evol. Microbiol.">
        <title>The Global Catalogue of Microorganisms (GCM) 10K type strain sequencing project: providing services to taxonomists for standard genome sequencing and annotation.</title>
        <authorList>
            <consortium name="The Broad Institute Genomics Platform"/>
            <consortium name="The Broad Institute Genome Sequencing Center for Infectious Disease"/>
            <person name="Wu L."/>
            <person name="Ma J."/>
        </authorList>
    </citation>
    <scope>NUCLEOTIDE SEQUENCE [LARGE SCALE GENOMIC DNA]</scope>
    <source>
        <strain evidence="3">TISTR 1511</strain>
    </source>
</reference>
<evidence type="ECO:0000313" key="3">
    <source>
        <dbReference type="Proteomes" id="UP001597453"/>
    </source>
</evidence>
<gene>
    <name evidence="2" type="ORF">ACFSUQ_07995</name>
</gene>
<keyword evidence="1" id="KW-0812">Transmembrane</keyword>
<dbReference type="RefSeq" id="WP_066057945.1">
    <property type="nucleotide sequence ID" value="NZ_JBHUNF010000004.1"/>
</dbReference>
<organism evidence="2 3">
    <name type="scientific">Gulosibacter bifidus</name>
    <dbReference type="NCBI Taxonomy" id="272239"/>
    <lineage>
        <taxon>Bacteria</taxon>
        <taxon>Bacillati</taxon>
        <taxon>Actinomycetota</taxon>
        <taxon>Actinomycetes</taxon>
        <taxon>Micrococcales</taxon>
        <taxon>Microbacteriaceae</taxon>
        <taxon>Gulosibacter</taxon>
    </lineage>
</organism>
<feature type="transmembrane region" description="Helical" evidence="1">
    <location>
        <begin position="6"/>
        <end position="29"/>
    </location>
</feature>
<dbReference type="EMBL" id="JBHUNF010000004">
    <property type="protein sequence ID" value="MFD2675233.1"/>
    <property type="molecule type" value="Genomic_DNA"/>
</dbReference>
<proteinExistence type="predicted"/>
<feature type="transmembrane region" description="Helical" evidence="1">
    <location>
        <begin position="67"/>
        <end position="86"/>
    </location>
</feature>
<evidence type="ECO:0000313" key="2">
    <source>
        <dbReference type="EMBL" id="MFD2675233.1"/>
    </source>
</evidence>
<keyword evidence="1" id="KW-1133">Transmembrane helix</keyword>
<comment type="caution">
    <text evidence="2">The sequence shown here is derived from an EMBL/GenBank/DDBJ whole genome shotgun (WGS) entry which is preliminary data.</text>
</comment>
<dbReference type="Pfam" id="PF13630">
    <property type="entry name" value="SdpI"/>
    <property type="match status" value="1"/>
</dbReference>
<keyword evidence="3" id="KW-1185">Reference proteome</keyword>
<name>A0ABW5RJZ5_9MICO</name>
<keyword evidence="1" id="KW-0472">Membrane</keyword>